<evidence type="ECO:0000256" key="2">
    <source>
        <dbReference type="ARBA" id="ARBA00004496"/>
    </source>
</evidence>
<dbReference type="InterPro" id="IPR025835">
    <property type="entry name" value="Thiopurine_S-MeTrfase"/>
</dbReference>
<dbReference type="PANTHER" id="PTHR10259:SF11">
    <property type="entry name" value="THIOPURINE S-METHYLTRANSFERASE"/>
    <property type="match status" value="1"/>
</dbReference>
<name>A0A131Y4J8_IXORI</name>
<dbReference type="InterPro" id="IPR029063">
    <property type="entry name" value="SAM-dependent_MTases_sf"/>
</dbReference>
<evidence type="ECO:0000256" key="5">
    <source>
        <dbReference type="ARBA" id="ARBA00022490"/>
    </source>
</evidence>
<dbReference type="SUPFAM" id="SSF53335">
    <property type="entry name" value="S-adenosyl-L-methionine-dependent methyltransferases"/>
    <property type="match status" value="1"/>
</dbReference>
<comment type="similarity">
    <text evidence="3">Belongs to the class I-like SAM-binding methyltransferase superfamily. TPMT family.</text>
</comment>
<dbReference type="PANTHER" id="PTHR10259">
    <property type="entry name" value="THIOPURINE S-METHYLTRANSFERASE"/>
    <property type="match status" value="1"/>
</dbReference>
<keyword evidence="8" id="KW-0949">S-adenosyl-L-methionine</keyword>
<evidence type="ECO:0000256" key="8">
    <source>
        <dbReference type="ARBA" id="ARBA00022691"/>
    </source>
</evidence>
<sequence>TEITQKPLWDYWSNRWDTGNTPWHRPDIHPMLTEHVDEVLGNRRDAQVFVPLCGKANEIKWFYDNGHRVAGLEYVEKTVRLFFEENKLSYVETTCPIINCKILQTNDKRLRIFVCSVFDFKKESVGPVDVIWDRGGLVAVNKEDRLRYISVMLSLMSPDSTYTLISVVYDDDSYTGFPKSIPDDTVRELFGKEMKLTKVAETTKKQSVSFIKAPVSEVFWRITL</sequence>
<evidence type="ECO:0000256" key="6">
    <source>
        <dbReference type="ARBA" id="ARBA00022603"/>
    </source>
</evidence>
<keyword evidence="7" id="KW-0808">Transferase</keyword>
<evidence type="ECO:0000313" key="9">
    <source>
        <dbReference type="EMBL" id="JAP73412.1"/>
    </source>
</evidence>
<dbReference type="InterPro" id="IPR008854">
    <property type="entry name" value="TPMT"/>
</dbReference>
<dbReference type="EMBL" id="GEFM01002384">
    <property type="protein sequence ID" value="JAP73412.1"/>
    <property type="molecule type" value="mRNA"/>
</dbReference>
<dbReference type="AlphaFoldDB" id="A0A131Y4J8"/>
<dbReference type="FunFam" id="3.40.50.150:FF:000101">
    <property type="entry name" value="Thiopurine S-methyltransferase"/>
    <property type="match status" value="1"/>
</dbReference>
<dbReference type="PROSITE" id="PS51585">
    <property type="entry name" value="SAM_MT_TPMT"/>
    <property type="match status" value="1"/>
</dbReference>
<proteinExistence type="evidence at transcript level"/>
<comment type="subcellular location">
    <subcellularLocation>
        <location evidence="2">Cytoplasm</location>
    </subcellularLocation>
</comment>
<evidence type="ECO:0000256" key="1">
    <source>
        <dbReference type="ARBA" id="ARBA00000903"/>
    </source>
</evidence>
<organism evidence="9">
    <name type="scientific">Ixodes ricinus</name>
    <name type="common">Common tick</name>
    <name type="synonym">Acarus ricinus</name>
    <dbReference type="NCBI Taxonomy" id="34613"/>
    <lineage>
        <taxon>Eukaryota</taxon>
        <taxon>Metazoa</taxon>
        <taxon>Ecdysozoa</taxon>
        <taxon>Arthropoda</taxon>
        <taxon>Chelicerata</taxon>
        <taxon>Arachnida</taxon>
        <taxon>Acari</taxon>
        <taxon>Parasitiformes</taxon>
        <taxon>Ixodida</taxon>
        <taxon>Ixodoidea</taxon>
        <taxon>Ixodidae</taxon>
        <taxon>Ixodinae</taxon>
        <taxon>Ixodes</taxon>
    </lineage>
</organism>
<evidence type="ECO:0000256" key="3">
    <source>
        <dbReference type="ARBA" id="ARBA00008145"/>
    </source>
</evidence>
<dbReference type="GO" id="GO:0005737">
    <property type="term" value="C:cytoplasm"/>
    <property type="evidence" value="ECO:0007669"/>
    <property type="project" value="UniProtKB-SubCell"/>
</dbReference>
<dbReference type="GO" id="GO:0032259">
    <property type="term" value="P:methylation"/>
    <property type="evidence" value="ECO:0007669"/>
    <property type="project" value="UniProtKB-KW"/>
</dbReference>
<keyword evidence="5" id="KW-0963">Cytoplasm</keyword>
<keyword evidence="6" id="KW-0489">Methyltransferase</keyword>
<comment type="catalytic activity">
    <reaction evidence="1">
        <text>S-adenosyl-L-methionine + a thiopurine = S-adenosyl-L-homocysteine + a thiopurine S-methylether.</text>
        <dbReference type="EC" id="2.1.1.67"/>
    </reaction>
</comment>
<dbReference type="GO" id="GO:0008119">
    <property type="term" value="F:thiopurine S-methyltransferase activity"/>
    <property type="evidence" value="ECO:0007669"/>
    <property type="project" value="UniProtKB-EC"/>
</dbReference>
<dbReference type="EC" id="2.1.1.67" evidence="4"/>
<dbReference type="Gene3D" id="3.40.50.150">
    <property type="entry name" value="Vaccinia Virus protein VP39"/>
    <property type="match status" value="1"/>
</dbReference>
<evidence type="ECO:0000256" key="7">
    <source>
        <dbReference type="ARBA" id="ARBA00022679"/>
    </source>
</evidence>
<dbReference type="Pfam" id="PF05724">
    <property type="entry name" value="TPMT"/>
    <property type="match status" value="1"/>
</dbReference>
<accession>A0A131Y4J8</accession>
<reference evidence="9" key="1">
    <citation type="submission" date="2016-02" db="EMBL/GenBank/DDBJ databases">
        <title>RNAseq analyses of the midgut from blood- or serum-fed Ixodes ricinus ticks.</title>
        <authorList>
            <person name="Perner J."/>
            <person name="Provaznik J."/>
            <person name="Schrenkova J."/>
            <person name="Urbanova V."/>
            <person name="Ribeiro J.M."/>
            <person name="Kopacek P."/>
        </authorList>
    </citation>
    <scope>NUCLEOTIDE SEQUENCE</scope>
    <source>
        <tissue evidence="9">Gut</tissue>
    </source>
</reference>
<evidence type="ECO:0000256" key="4">
    <source>
        <dbReference type="ARBA" id="ARBA00011905"/>
    </source>
</evidence>
<protein>
    <recommendedName>
        <fullName evidence="4">thiopurine S-methyltransferase</fullName>
        <ecNumber evidence="4">2.1.1.67</ecNumber>
    </recommendedName>
</protein>
<dbReference type="PIRSF" id="PIRSF023956">
    <property type="entry name" value="Thiopurine_S-methyltransferase"/>
    <property type="match status" value="1"/>
</dbReference>
<feature type="non-terminal residue" evidence="9">
    <location>
        <position position="1"/>
    </location>
</feature>